<dbReference type="EMBL" id="CP134846">
    <property type="protein sequence ID" value="WNL17687.1"/>
    <property type="molecule type" value="Genomic_DNA"/>
</dbReference>
<proteinExistence type="predicted"/>
<feature type="transmembrane region" description="Helical" evidence="1">
    <location>
        <begin position="69"/>
        <end position="92"/>
    </location>
</feature>
<keyword evidence="1" id="KW-0812">Transmembrane</keyword>
<evidence type="ECO:0000256" key="1">
    <source>
        <dbReference type="SAM" id="Phobius"/>
    </source>
</evidence>
<evidence type="ECO:0000313" key="2">
    <source>
        <dbReference type="EMBL" id="WNL17687.1"/>
    </source>
</evidence>
<gene>
    <name evidence="2" type="ORF">RJG54_04710</name>
</gene>
<reference evidence="2" key="1">
    <citation type="submission" date="2023-09" db="EMBL/GenBank/DDBJ databases">
        <title>Arcobacter tbilisiensis sp. nov. isolated from chicken meat in Tbilisi, Georgia.</title>
        <authorList>
            <person name="Matthias R."/>
            <person name="Zautner A.E."/>
        </authorList>
    </citation>
    <scope>NUCLEOTIDE SEQUENCE</scope>
    <source>
        <strain evidence="2">LEO 107</strain>
    </source>
</reference>
<name>A0AA96I4Z6_9BACT</name>
<keyword evidence="1" id="KW-1133">Transmembrane helix</keyword>
<sequence length="98" mass="11515">MNKNINCFIVTSKLSQNRREKKEDSSISKEKNSLNITYCENDSLDKFEEDINSLIGKNRTFSYFVNKRFIPLTISFISVFIILIAFLTISIYEDFLKK</sequence>
<protein>
    <submittedName>
        <fullName evidence="2">Uncharacterized protein</fullName>
    </submittedName>
</protein>
<keyword evidence="1" id="KW-0472">Membrane</keyword>
<organism evidence="2">
    <name type="scientific">Arcobacter sp. AZ-2023</name>
    <dbReference type="NCBI Taxonomy" id="3074453"/>
    <lineage>
        <taxon>Bacteria</taxon>
        <taxon>Pseudomonadati</taxon>
        <taxon>Campylobacterota</taxon>
        <taxon>Epsilonproteobacteria</taxon>
        <taxon>Campylobacterales</taxon>
        <taxon>Arcobacteraceae</taxon>
        <taxon>Arcobacter</taxon>
    </lineage>
</organism>
<accession>A0AA96I4Z6</accession>
<dbReference type="AlphaFoldDB" id="A0AA96I4Z6"/>